<protein>
    <recommendedName>
        <fullName evidence="3">Secreted protein</fullName>
    </recommendedName>
</protein>
<sequence length="68" mass="6782">MPSLRRISCWWTPAKPPLTVIVTSFWSGPVTGTGDGLVVAEAAVAVLTAASGGSADVPPPSKNGCSGT</sequence>
<evidence type="ECO:0008006" key="3">
    <source>
        <dbReference type="Google" id="ProtNLM"/>
    </source>
</evidence>
<comment type="caution">
    <text evidence="1">The sequence shown here is derived from an EMBL/GenBank/DDBJ whole genome shotgun (WGS) entry which is preliminary data.</text>
</comment>
<dbReference type="RefSeq" id="WP_345566549.1">
    <property type="nucleotide sequence ID" value="NZ_BAAAZX010000015.1"/>
</dbReference>
<accession>A0ABP7S3I8</accession>
<evidence type="ECO:0000313" key="2">
    <source>
        <dbReference type="Proteomes" id="UP001500456"/>
    </source>
</evidence>
<reference evidence="2" key="1">
    <citation type="journal article" date="2019" name="Int. J. Syst. Evol. Microbiol.">
        <title>The Global Catalogue of Microorganisms (GCM) 10K type strain sequencing project: providing services to taxonomists for standard genome sequencing and annotation.</title>
        <authorList>
            <consortium name="The Broad Institute Genomics Platform"/>
            <consortium name="The Broad Institute Genome Sequencing Center for Infectious Disease"/>
            <person name="Wu L."/>
            <person name="Ma J."/>
        </authorList>
    </citation>
    <scope>NUCLEOTIDE SEQUENCE [LARGE SCALE GENOMIC DNA]</scope>
    <source>
        <strain evidence="2">JCM 16924</strain>
    </source>
</reference>
<organism evidence="1 2">
    <name type="scientific">Streptomyces plumbiresistens</name>
    <dbReference type="NCBI Taxonomy" id="511811"/>
    <lineage>
        <taxon>Bacteria</taxon>
        <taxon>Bacillati</taxon>
        <taxon>Actinomycetota</taxon>
        <taxon>Actinomycetes</taxon>
        <taxon>Kitasatosporales</taxon>
        <taxon>Streptomycetaceae</taxon>
        <taxon>Streptomyces</taxon>
    </lineage>
</organism>
<name>A0ABP7S3I8_9ACTN</name>
<dbReference type="EMBL" id="BAAAZX010000015">
    <property type="protein sequence ID" value="GAA4005971.1"/>
    <property type="molecule type" value="Genomic_DNA"/>
</dbReference>
<evidence type="ECO:0000313" key="1">
    <source>
        <dbReference type="EMBL" id="GAA4005971.1"/>
    </source>
</evidence>
<proteinExistence type="predicted"/>
<dbReference type="Proteomes" id="UP001500456">
    <property type="component" value="Unassembled WGS sequence"/>
</dbReference>
<gene>
    <name evidence="1" type="ORF">GCM10022232_52000</name>
</gene>
<keyword evidence="2" id="KW-1185">Reference proteome</keyword>